<dbReference type="InterPro" id="IPR001214">
    <property type="entry name" value="SET_dom"/>
</dbReference>
<keyword evidence="6" id="KW-0949">S-adenosyl-L-methionine</keyword>
<keyword evidence="10" id="KW-1185">Reference proteome</keyword>
<dbReference type="GO" id="GO:0005694">
    <property type="term" value="C:chromosome"/>
    <property type="evidence" value="ECO:0007669"/>
    <property type="project" value="UniProtKB-SubCell"/>
</dbReference>
<evidence type="ECO:0000259" key="8">
    <source>
        <dbReference type="PROSITE" id="PS50280"/>
    </source>
</evidence>
<name>A0A8J5M7P4_9STRA</name>
<dbReference type="GO" id="GO:0008168">
    <property type="term" value="F:methyltransferase activity"/>
    <property type="evidence" value="ECO:0007669"/>
    <property type="project" value="UniProtKB-KW"/>
</dbReference>
<evidence type="ECO:0000256" key="4">
    <source>
        <dbReference type="ARBA" id="ARBA00022603"/>
    </source>
</evidence>
<evidence type="ECO:0000256" key="6">
    <source>
        <dbReference type="ARBA" id="ARBA00022691"/>
    </source>
</evidence>
<evidence type="ECO:0000256" key="3">
    <source>
        <dbReference type="ARBA" id="ARBA00022454"/>
    </source>
</evidence>
<comment type="caution">
    <text evidence="9">The sequence shown here is derived from an EMBL/GenBank/DDBJ whole genome shotgun (WGS) entry which is preliminary data.</text>
</comment>
<evidence type="ECO:0000313" key="10">
    <source>
        <dbReference type="Proteomes" id="UP000709295"/>
    </source>
</evidence>
<organism evidence="9 10">
    <name type="scientific">Phytophthora aleatoria</name>
    <dbReference type="NCBI Taxonomy" id="2496075"/>
    <lineage>
        <taxon>Eukaryota</taxon>
        <taxon>Sar</taxon>
        <taxon>Stramenopiles</taxon>
        <taxon>Oomycota</taxon>
        <taxon>Peronosporomycetes</taxon>
        <taxon>Peronosporales</taxon>
        <taxon>Peronosporaceae</taxon>
        <taxon>Phytophthora</taxon>
    </lineage>
</organism>
<dbReference type="PROSITE" id="PS50280">
    <property type="entry name" value="SET"/>
    <property type="match status" value="1"/>
</dbReference>
<evidence type="ECO:0000256" key="1">
    <source>
        <dbReference type="ARBA" id="ARBA00004123"/>
    </source>
</evidence>
<evidence type="ECO:0000256" key="7">
    <source>
        <dbReference type="ARBA" id="ARBA00023242"/>
    </source>
</evidence>
<dbReference type="SMART" id="SM00317">
    <property type="entry name" value="SET"/>
    <property type="match status" value="1"/>
</dbReference>
<feature type="domain" description="SET" evidence="8">
    <location>
        <begin position="7"/>
        <end position="116"/>
    </location>
</feature>
<protein>
    <recommendedName>
        <fullName evidence="8">SET domain-containing protein</fullName>
    </recommendedName>
</protein>
<keyword evidence="7" id="KW-0539">Nucleus</keyword>
<dbReference type="GO" id="GO:0005634">
    <property type="term" value="C:nucleus"/>
    <property type="evidence" value="ECO:0007669"/>
    <property type="project" value="UniProtKB-SubCell"/>
</dbReference>
<dbReference type="Proteomes" id="UP000709295">
    <property type="component" value="Unassembled WGS sequence"/>
</dbReference>
<sequence>MQDGTSPAISVKKLLHKGISLFADEDIMANSFVCEYTGVVISGREYRRRAKELLGSTNYYGMSVGGTEVIDARHYGNMARFANHSCRPNCVVDIQAGDEITFDYGAGSKRLEVSPA</sequence>
<keyword evidence="5" id="KW-0808">Transferase</keyword>
<comment type="subcellular location">
    <subcellularLocation>
        <location evidence="2">Chromosome</location>
    </subcellularLocation>
    <subcellularLocation>
        <location evidence="1">Nucleus</location>
    </subcellularLocation>
</comment>
<evidence type="ECO:0000256" key="5">
    <source>
        <dbReference type="ARBA" id="ARBA00022679"/>
    </source>
</evidence>
<evidence type="ECO:0000256" key="2">
    <source>
        <dbReference type="ARBA" id="ARBA00004286"/>
    </source>
</evidence>
<dbReference type="PANTHER" id="PTHR22884">
    <property type="entry name" value="SET DOMAIN PROTEINS"/>
    <property type="match status" value="1"/>
</dbReference>
<keyword evidence="4" id="KW-0489">Methyltransferase</keyword>
<dbReference type="EMBL" id="JAENGY010000286">
    <property type="protein sequence ID" value="KAG6967016.1"/>
    <property type="molecule type" value="Genomic_DNA"/>
</dbReference>
<proteinExistence type="predicted"/>
<gene>
    <name evidence="9" type="ORF">JG688_00006515</name>
</gene>
<reference evidence="9" key="1">
    <citation type="submission" date="2021-01" db="EMBL/GenBank/DDBJ databases">
        <title>Phytophthora aleatoria, a newly-described species from Pinus radiata is distinct from Phytophthora cactorum isolates based on comparative genomics.</title>
        <authorList>
            <person name="Mcdougal R."/>
            <person name="Panda P."/>
            <person name="Williams N."/>
            <person name="Studholme D.J."/>
        </authorList>
    </citation>
    <scope>NUCLEOTIDE SEQUENCE</scope>
    <source>
        <strain evidence="9">NZFS 4037</strain>
    </source>
</reference>
<evidence type="ECO:0000313" key="9">
    <source>
        <dbReference type="EMBL" id="KAG6967016.1"/>
    </source>
</evidence>
<dbReference type="GO" id="GO:0032259">
    <property type="term" value="P:methylation"/>
    <property type="evidence" value="ECO:0007669"/>
    <property type="project" value="UniProtKB-KW"/>
</dbReference>
<keyword evidence="3" id="KW-0158">Chromosome</keyword>
<dbReference type="InterPro" id="IPR050777">
    <property type="entry name" value="SET2_Histone-Lys_MeTrsfase"/>
</dbReference>
<dbReference type="Pfam" id="PF00856">
    <property type="entry name" value="SET"/>
    <property type="match status" value="1"/>
</dbReference>
<accession>A0A8J5M7P4</accession>
<dbReference type="AlphaFoldDB" id="A0A8J5M7P4"/>